<dbReference type="Gramene" id="Zm00001eb175660_T001">
    <property type="protein sequence ID" value="Zm00001eb175660_P001"/>
    <property type="gene ID" value="Zm00001eb175660"/>
</dbReference>
<organism evidence="2 3">
    <name type="scientific">Zea mays</name>
    <name type="common">Maize</name>
    <dbReference type="NCBI Taxonomy" id="4577"/>
    <lineage>
        <taxon>Eukaryota</taxon>
        <taxon>Viridiplantae</taxon>
        <taxon>Streptophyta</taxon>
        <taxon>Embryophyta</taxon>
        <taxon>Tracheophyta</taxon>
        <taxon>Spermatophyta</taxon>
        <taxon>Magnoliopsida</taxon>
        <taxon>Liliopsida</taxon>
        <taxon>Poales</taxon>
        <taxon>Poaceae</taxon>
        <taxon>PACMAD clade</taxon>
        <taxon>Panicoideae</taxon>
        <taxon>Andropogonodae</taxon>
        <taxon>Andropogoneae</taxon>
        <taxon>Tripsacinae</taxon>
        <taxon>Zea</taxon>
    </lineage>
</organism>
<name>A0A804NPC1_MAIZE</name>
<feature type="compositionally biased region" description="Low complexity" evidence="1">
    <location>
        <begin position="74"/>
        <end position="86"/>
    </location>
</feature>
<accession>A0A804NPC1</accession>
<evidence type="ECO:0000313" key="2">
    <source>
        <dbReference type="EnsemblPlants" id="Zm00001eb175660_P001"/>
    </source>
</evidence>
<reference evidence="3" key="1">
    <citation type="journal article" date="2009" name="Science">
        <title>The B73 maize genome: complexity, diversity, and dynamics.</title>
        <authorList>
            <person name="Schnable P.S."/>
            <person name="Ware D."/>
            <person name="Fulton R.S."/>
            <person name="Stein J.C."/>
            <person name="Wei F."/>
            <person name="Pasternak S."/>
            <person name="Liang C."/>
            <person name="Zhang J."/>
            <person name="Fulton L."/>
            <person name="Graves T.A."/>
            <person name="Minx P."/>
            <person name="Reily A.D."/>
            <person name="Courtney L."/>
            <person name="Kruchowski S.S."/>
            <person name="Tomlinson C."/>
            <person name="Strong C."/>
            <person name="Delehaunty K."/>
            <person name="Fronick C."/>
            <person name="Courtney B."/>
            <person name="Rock S.M."/>
            <person name="Belter E."/>
            <person name="Du F."/>
            <person name="Kim K."/>
            <person name="Abbott R.M."/>
            <person name="Cotton M."/>
            <person name="Levy A."/>
            <person name="Marchetto P."/>
            <person name="Ochoa K."/>
            <person name="Jackson S.M."/>
            <person name="Gillam B."/>
            <person name="Chen W."/>
            <person name="Yan L."/>
            <person name="Higginbotham J."/>
            <person name="Cardenas M."/>
            <person name="Waligorski J."/>
            <person name="Applebaum E."/>
            <person name="Phelps L."/>
            <person name="Falcone J."/>
            <person name="Kanchi K."/>
            <person name="Thane T."/>
            <person name="Scimone A."/>
            <person name="Thane N."/>
            <person name="Henke J."/>
            <person name="Wang T."/>
            <person name="Ruppert J."/>
            <person name="Shah N."/>
            <person name="Rotter K."/>
            <person name="Hodges J."/>
            <person name="Ingenthron E."/>
            <person name="Cordes M."/>
            <person name="Kohlberg S."/>
            <person name="Sgro J."/>
            <person name="Delgado B."/>
            <person name="Mead K."/>
            <person name="Chinwalla A."/>
            <person name="Leonard S."/>
            <person name="Crouse K."/>
            <person name="Collura K."/>
            <person name="Kudrna D."/>
            <person name="Currie J."/>
            <person name="He R."/>
            <person name="Angelova A."/>
            <person name="Rajasekar S."/>
            <person name="Mueller T."/>
            <person name="Lomeli R."/>
            <person name="Scara G."/>
            <person name="Ko A."/>
            <person name="Delaney K."/>
            <person name="Wissotski M."/>
            <person name="Lopez G."/>
            <person name="Campos D."/>
            <person name="Braidotti M."/>
            <person name="Ashley E."/>
            <person name="Golser W."/>
            <person name="Kim H."/>
            <person name="Lee S."/>
            <person name="Lin J."/>
            <person name="Dujmic Z."/>
            <person name="Kim W."/>
            <person name="Talag J."/>
            <person name="Zuccolo A."/>
            <person name="Fan C."/>
            <person name="Sebastian A."/>
            <person name="Kramer M."/>
            <person name="Spiegel L."/>
            <person name="Nascimento L."/>
            <person name="Zutavern T."/>
            <person name="Miller B."/>
            <person name="Ambroise C."/>
            <person name="Muller S."/>
            <person name="Spooner W."/>
            <person name="Narechania A."/>
            <person name="Ren L."/>
            <person name="Wei S."/>
            <person name="Kumari S."/>
            <person name="Faga B."/>
            <person name="Levy M.J."/>
            <person name="McMahan L."/>
            <person name="Van Buren P."/>
            <person name="Vaughn M.W."/>
            <person name="Ying K."/>
            <person name="Yeh C.-T."/>
            <person name="Emrich S.J."/>
            <person name="Jia Y."/>
            <person name="Kalyanaraman A."/>
            <person name="Hsia A.-P."/>
            <person name="Barbazuk W.B."/>
            <person name="Baucom R.S."/>
            <person name="Brutnell T.P."/>
            <person name="Carpita N.C."/>
            <person name="Chaparro C."/>
            <person name="Chia J.-M."/>
            <person name="Deragon J.-M."/>
            <person name="Estill J.C."/>
            <person name="Fu Y."/>
            <person name="Jeddeloh J.A."/>
            <person name="Han Y."/>
            <person name="Lee H."/>
            <person name="Li P."/>
            <person name="Lisch D.R."/>
            <person name="Liu S."/>
            <person name="Liu Z."/>
            <person name="Nagel D.H."/>
            <person name="McCann M.C."/>
            <person name="SanMiguel P."/>
            <person name="Myers A.M."/>
            <person name="Nettleton D."/>
            <person name="Nguyen J."/>
            <person name="Penning B.W."/>
            <person name="Ponnala L."/>
            <person name="Schneider K.L."/>
            <person name="Schwartz D.C."/>
            <person name="Sharma A."/>
            <person name="Soderlund C."/>
            <person name="Springer N.M."/>
            <person name="Sun Q."/>
            <person name="Wang H."/>
            <person name="Waterman M."/>
            <person name="Westerman R."/>
            <person name="Wolfgruber T.K."/>
            <person name="Yang L."/>
            <person name="Yu Y."/>
            <person name="Zhang L."/>
            <person name="Zhou S."/>
            <person name="Zhu Q."/>
            <person name="Bennetzen J.L."/>
            <person name="Dawe R.K."/>
            <person name="Jiang J."/>
            <person name="Jiang N."/>
            <person name="Presting G.G."/>
            <person name="Wessler S.R."/>
            <person name="Aluru S."/>
            <person name="Martienssen R.A."/>
            <person name="Clifton S.W."/>
            <person name="McCombie W.R."/>
            <person name="Wing R.A."/>
            <person name="Wilson R.K."/>
        </authorList>
    </citation>
    <scope>NUCLEOTIDE SEQUENCE [LARGE SCALE GENOMIC DNA]</scope>
    <source>
        <strain evidence="3">cv. B73</strain>
    </source>
</reference>
<reference evidence="2" key="2">
    <citation type="submission" date="2019-07" db="EMBL/GenBank/DDBJ databases">
        <authorList>
            <person name="Seetharam A."/>
            <person name="Woodhouse M."/>
            <person name="Cannon E."/>
        </authorList>
    </citation>
    <scope>NUCLEOTIDE SEQUENCE [LARGE SCALE GENOMIC DNA]</scope>
    <source>
        <strain evidence="2">cv. B73</strain>
    </source>
</reference>
<keyword evidence="3" id="KW-1185">Reference proteome</keyword>
<dbReference type="Proteomes" id="UP000007305">
    <property type="component" value="Chromosome 4"/>
</dbReference>
<dbReference type="AlphaFoldDB" id="A0A804NPC1"/>
<feature type="compositionally biased region" description="Basic and acidic residues" evidence="1">
    <location>
        <begin position="139"/>
        <end position="149"/>
    </location>
</feature>
<proteinExistence type="predicted"/>
<dbReference type="EnsemblPlants" id="Zm00001eb175660_T001">
    <property type="protein sequence ID" value="Zm00001eb175660_P001"/>
    <property type="gene ID" value="Zm00001eb175660"/>
</dbReference>
<feature type="region of interest" description="Disordered" evidence="1">
    <location>
        <begin position="1"/>
        <end position="149"/>
    </location>
</feature>
<feature type="compositionally biased region" description="Basic and acidic residues" evidence="1">
    <location>
        <begin position="88"/>
        <end position="107"/>
    </location>
</feature>
<evidence type="ECO:0000256" key="1">
    <source>
        <dbReference type="SAM" id="MobiDB-lite"/>
    </source>
</evidence>
<protein>
    <submittedName>
        <fullName evidence="2">Uncharacterized protein</fullName>
    </submittedName>
</protein>
<dbReference type="Gramene" id="Zm00001eb175650_T001">
    <property type="protein sequence ID" value="Zm00001eb175650_P001"/>
    <property type="gene ID" value="Zm00001eb175650"/>
</dbReference>
<reference evidence="2" key="3">
    <citation type="submission" date="2021-05" db="UniProtKB">
        <authorList>
            <consortium name="EnsemblPlants"/>
        </authorList>
    </citation>
    <scope>IDENTIFICATION</scope>
    <source>
        <strain evidence="2">cv. B73</strain>
    </source>
</reference>
<sequence length="149" mass="15594">MDAESLKQTGAPLRAGESHGLETRRDGELPGRVAREEIRAGKMPGLGRGWARARGELGRDLGTGRARSSERRGAAQGAGRAGSFARPTMKEKGRAGMGQREARRRPSEGASAGIDSAGKQGDGLRAEQSAAKGCSAGARLEEERSAGRR</sequence>
<dbReference type="EnsemblPlants" id="Zm00001eb175650_T001">
    <property type="protein sequence ID" value="Zm00001eb175650_P001"/>
    <property type="gene ID" value="Zm00001eb175650"/>
</dbReference>
<evidence type="ECO:0000313" key="3">
    <source>
        <dbReference type="Proteomes" id="UP000007305"/>
    </source>
</evidence>
<feature type="compositionally biased region" description="Basic and acidic residues" evidence="1">
    <location>
        <begin position="16"/>
        <end position="40"/>
    </location>
</feature>